<proteinExistence type="inferred from homology"/>
<evidence type="ECO:0000259" key="6">
    <source>
        <dbReference type="Pfam" id="PF08281"/>
    </source>
</evidence>
<gene>
    <name evidence="7" type="ORF">ABC969_15730</name>
</gene>
<dbReference type="EMBL" id="JBDIMF010000008">
    <property type="protein sequence ID" value="MEN2787863.1"/>
    <property type="molecule type" value="Genomic_DNA"/>
</dbReference>
<dbReference type="Pfam" id="PF08281">
    <property type="entry name" value="Sigma70_r4_2"/>
    <property type="match status" value="1"/>
</dbReference>
<dbReference type="InterPro" id="IPR036388">
    <property type="entry name" value="WH-like_DNA-bd_sf"/>
</dbReference>
<comment type="caution">
    <text evidence="7">The sequence shown here is derived from an EMBL/GenBank/DDBJ whole genome shotgun (WGS) entry which is preliminary data.</text>
</comment>
<evidence type="ECO:0000313" key="7">
    <source>
        <dbReference type="EMBL" id="MEN2787863.1"/>
    </source>
</evidence>
<accession>A0ABU9XWH3</accession>
<dbReference type="Gene3D" id="1.10.1740.10">
    <property type="match status" value="1"/>
</dbReference>
<name>A0ABU9XWH3_9SPHN</name>
<dbReference type="RefSeq" id="WP_345866115.1">
    <property type="nucleotide sequence ID" value="NZ_JBDIMF010000008.1"/>
</dbReference>
<keyword evidence="8" id="KW-1185">Reference proteome</keyword>
<reference evidence="7 8" key="1">
    <citation type="submission" date="2024-05" db="EMBL/GenBank/DDBJ databases">
        <authorList>
            <person name="Liu Q."/>
            <person name="Xin Y.-H."/>
        </authorList>
    </citation>
    <scope>NUCLEOTIDE SEQUENCE [LARGE SCALE GENOMIC DNA]</scope>
    <source>
        <strain evidence="7 8">CGMCC 1.15349</strain>
    </source>
</reference>
<organism evidence="7 8">
    <name type="scientific">Sphingomonas qilianensis</name>
    <dbReference type="NCBI Taxonomy" id="1736690"/>
    <lineage>
        <taxon>Bacteria</taxon>
        <taxon>Pseudomonadati</taxon>
        <taxon>Pseudomonadota</taxon>
        <taxon>Alphaproteobacteria</taxon>
        <taxon>Sphingomonadales</taxon>
        <taxon>Sphingomonadaceae</taxon>
        <taxon>Sphingomonas</taxon>
    </lineage>
</organism>
<keyword evidence="2" id="KW-0805">Transcription regulation</keyword>
<dbReference type="PANTHER" id="PTHR43133">
    <property type="entry name" value="RNA POLYMERASE ECF-TYPE SIGMA FACTO"/>
    <property type="match status" value="1"/>
</dbReference>
<feature type="domain" description="RNA polymerase sigma factor 70 region 4 type 2" evidence="6">
    <location>
        <begin position="114"/>
        <end position="166"/>
    </location>
</feature>
<dbReference type="InterPro" id="IPR039425">
    <property type="entry name" value="RNA_pol_sigma-70-like"/>
</dbReference>
<evidence type="ECO:0000256" key="1">
    <source>
        <dbReference type="ARBA" id="ARBA00010641"/>
    </source>
</evidence>
<dbReference type="Gene3D" id="1.10.10.10">
    <property type="entry name" value="Winged helix-like DNA-binding domain superfamily/Winged helix DNA-binding domain"/>
    <property type="match status" value="1"/>
</dbReference>
<dbReference type="SUPFAM" id="SSF88659">
    <property type="entry name" value="Sigma3 and sigma4 domains of RNA polymerase sigma factors"/>
    <property type="match status" value="1"/>
</dbReference>
<protein>
    <submittedName>
        <fullName evidence="7">RNA polymerase sigma factor</fullName>
    </submittedName>
</protein>
<dbReference type="NCBIfam" id="TIGR02937">
    <property type="entry name" value="sigma70-ECF"/>
    <property type="match status" value="1"/>
</dbReference>
<keyword evidence="3" id="KW-0731">Sigma factor</keyword>
<dbReference type="InterPro" id="IPR007627">
    <property type="entry name" value="RNA_pol_sigma70_r2"/>
</dbReference>
<comment type="similarity">
    <text evidence="1">Belongs to the sigma-70 factor family. ECF subfamily.</text>
</comment>
<sequence length="173" mass="19434">MDPSALNPDDHARGAALEALRSPLTGYFRRRVREQDDVPDLVQEVFARLSMRGATDDIDHLRGYLFQVAASVLADRQRRRTVRHADAHVEFDPESMAEPEIGSDRILAGREALDAARAALETLPERTRTIFVLRRLEGMRYIDIGKRLGLSVSAVEKHMVRAVAHLAALRDGR</sequence>
<keyword evidence="4" id="KW-0804">Transcription</keyword>
<dbReference type="InterPro" id="IPR013249">
    <property type="entry name" value="RNA_pol_sigma70_r4_t2"/>
</dbReference>
<evidence type="ECO:0000259" key="5">
    <source>
        <dbReference type="Pfam" id="PF04542"/>
    </source>
</evidence>
<dbReference type="SUPFAM" id="SSF88946">
    <property type="entry name" value="Sigma2 domain of RNA polymerase sigma factors"/>
    <property type="match status" value="1"/>
</dbReference>
<evidence type="ECO:0000256" key="2">
    <source>
        <dbReference type="ARBA" id="ARBA00023015"/>
    </source>
</evidence>
<dbReference type="CDD" id="cd06171">
    <property type="entry name" value="Sigma70_r4"/>
    <property type="match status" value="1"/>
</dbReference>
<evidence type="ECO:0000313" key="8">
    <source>
        <dbReference type="Proteomes" id="UP001404104"/>
    </source>
</evidence>
<dbReference type="Proteomes" id="UP001404104">
    <property type="component" value="Unassembled WGS sequence"/>
</dbReference>
<dbReference type="InterPro" id="IPR013324">
    <property type="entry name" value="RNA_pol_sigma_r3/r4-like"/>
</dbReference>
<evidence type="ECO:0000256" key="3">
    <source>
        <dbReference type="ARBA" id="ARBA00023082"/>
    </source>
</evidence>
<dbReference type="PANTHER" id="PTHR43133:SF63">
    <property type="entry name" value="RNA POLYMERASE SIGMA FACTOR FECI-RELATED"/>
    <property type="match status" value="1"/>
</dbReference>
<evidence type="ECO:0000256" key="4">
    <source>
        <dbReference type="ARBA" id="ARBA00023163"/>
    </source>
</evidence>
<feature type="domain" description="RNA polymerase sigma-70 region 2" evidence="5">
    <location>
        <begin position="18"/>
        <end position="81"/>
    </location>
</feature>
<dbReference type="InterPro" id="IPR013325">
    <property type="entry name" value="RNA_pol_sigma_r2"/>
</dbReference>
<dbReference type="InterPro" id="IPR014284">
    <property type="entry name" value="RNA_pol_sigma-70_dom"/>
</dbReference>
<dbReference type="Pfam" id="PF04542">
    <property type="entry name" value="Sigma70_r2"/>
    <property type="match status" value="1"/>
</dbReference>